<dbReference type="AlphaFoldDB" id="A0A7V7RK37"/>
<dbReference type="OrthoDB" id="2439638at2"/>
<name>A0A7V7RK37_9BACI</name>
<dbReference type="Proteomes" id="UP000441354">
    <property type="component" value="Unassembled WGS sequence"/>
</dbReference>
<protein>
    <recommendedName>
        <fullName evidence="3">DUF2642 domain-containing protein</fullName>
    </recommendedName>
</protein>
<evidence type="ECO:0000313" key="1">
    <source>
        <dbReference type="EMBL" id="KAB2331463.1"/>
    </source>
</evidence>
<keyword evidence="2" id="KW-1185">Reference proteome</keyword>
<evidence type="ECO:0000313" key="2">
    <source>
        <dbReference type="Proteomes" id="UP000441354"/>
    </source>
</evidence>
<evidence type="ECO:0008006" key="3">
    <source>
        <dbReference type="Google" id="ProtNLM"/>
    </source>
</evidence>
<gene>
    <name evidence="1" type="ORF">F7732_16620</name>
</gene>
<reference evidence="1 2" key="1">
    <citation type="journal article" date="2014" name="Arch. Microbiol.">
        <title>Bacillus mesophilum sp. nov., strain IITR-54T, a novel 4-chlorobiphenyl dechlorinating bacterium.</title>
        <authorList>
            <person name="Manickam N."/>
            <person name="Singh N.K."/>
            <person name="Bajaj A."/>
            <person name="Kumar R.M."/>
            <person name="Kaur G."/>
            <person name="Kaur N."/>
            <person name="Bala M."/>
            <person name="Kumar A."/>
            <person name="Mayilraj S."/>
        </authorList>
    </citation>
    <scope>NUCLEOTIDE SEQUENCE [LARGE SCALE GENOMIC DNA]</scope>
    <source>
        <strain evidence="1 2">IITR-54</strain>
    </source>
</reference>
<organism evidence="1 2">
    <name type="scientific">Bacillus mesophilum</name>
    <dbReference type="NCBI Taxonomy" id="1071718"/>
    <lineage>
        <taxon>Bacteria</taxon>
        <taxon>Bacillati</taxon>
        <taxon>Bacillota</taxon>
        <taxon>Bacilli</taxon>
        <taxon>Bacillales</taxon>
        <taxon>Bacillaceae</taxon>
        <taxon>Bacillus</taxon>
    </lineage>
</organism>
<comment type="caution">
    <text evidence="1">The sequence shown here is derived from an EMBL/GenBank/DDBJ whole genome shotgun (WGS) entry which is preliminary data.</text>
</comment>
<sequence>MSHENSIAGINFPTVNVIHDQALVEAFVEGIGKNIFILTPSYPFVFIGKLVDVIEDQAVVDVKVTSISELENRQWFIHIHQIEVYYIQQKGMPRIPELKTNY</sequence>
<dbReference type="EMBL" id="WBOT01000005">
    <property type="protein sequence ID" value="KAB2331463.1"/>
    <property type="molecule type" value="Genomic_DNA"/>
</dbReference>
<accession>A0A7V7RK37</accession>
<dbReference type="RefSeq" id="WP_151575117.1">
    <property type="nucleotide sequence ID" value="NZ_WBOT01000005.1"/>
</dbReference>
<proteinExistence type="predicted"/>